<name>A0A6P6TPN0_COFAR</name>
<dbReference type="InterPro" id="IPR049914">
    <property type="entry name" value="PHD1-3/5-6"/>
</dbReference>
<evidence type="ECO:0000313" key="9">
    <source>
        <dbReference type="RefSeq" id="XP_027080428.2"/>
    </source>
</evidence>
<dbReference type="InterPro" id="IPR056280">
    <property type="entry name" value="AIPP2-like_SPOC"/>
</dbReference>
<dbReference type="SUPFAM" id="SSF57903">
    <property type="entry name" value="FYVE/PHD zinc finger"/>
    <property type="match status" value="1"/>
</dbReference>
<dbReference type="Pfam" id="PF23121">
    <property type="entry name" value="SPOC_AIPP2"/>
    <property type="match status" value="1"/>
</dbReference>
<keyword evidence="5" id="KW-0804">Transcription</keyword>
<protein>
    <submittedName>
        <fullName evidence="9">ASI1-immunoprecipitated protein 2-like isoform X1</fullName>
    </submittedName>
</protein>
<feature type="compositionally biased region" description="Polar residues" evidence="6">
    <location>
        <begin position="350"/>
        <end position="367"/>
    </location>
</feature>
<keyword evidence="1" id="KW-0479">Metal-binding</keyword>
<dbReference type="InterPro" id="IPR013083">
    <property type="entry name" value="Znf_RING/FYVE/PHD"/>
</dbReference>
<evidence type="ECO:0000259" key="7">
    <source>
        <dbReference type="Pfam" id="PF23121"/>
    </source>
</evidence>
<evidence type="ECO:0000256" key="5">
    <source>
        <dbReference type="ARBA" id="ARBA00023163"/>
    </source>
</evidence>
<dbReference type="RefSeq" id="XP_027080428.2">
    <property type="nucleotide sequence ID" value="XM_027224627.2"/>
</dbReference>
<evidence type="ECO:0000256" key="4">
    <source>
        <dbReference type="ARBA" id="ARBA00023015"/>
    </source>
</evidence>
<dbReference type="AlphaFoldDB" id="A0A6P6TPN0"/>
<proteinExistence type="predicted"/>
<keyword evidence="2" id="KW-0863">Zinc-finger</keyword>
<evidence type="ECO:0000256" key="2">
    <source>
        <dbReference type="ARBA" id="ARBA00022771"/>
    </source>
</evidence>
<feature type="domain" description="AIPP2-like SPOC-like" evidence="7">
    <location>
        <begin position="689"/>
        <end position="819"/>
    </location>
</feature>
<keyword evidence="3" id="KW-0862">Zinc</keyword>
<reference evidence="9" key="2">
    <citation type="submission" date="2025-08" db="UniProtKB">
        <authorList>
            <consortium name="RefSeq"/>
        </authorList>
    </citation>
    <scope>IDENTIFICATION</scope>
    <source>
        <tissue evidence="9">Leaves</tissue>
    </source>
</reference>
<dbReference type="PANTHER" id="PTHR33304">
    <property type="match status" value="1"/>
</dbReference>
<sequence>MTTQFGRCNVCSTPCASCMHLGRELLQRGGKSNCSSDKSCEHDAYFEQVSETSAASSHESEGGTLDSSNDRSSFVEGAGPCFSAENQSIYTDKIDETGQFHCSSVDQTGSSSSVITVRAEKVQHKQDVADSQKTVKLIFAQDGATGFVNCSSYNGGITSIDQSNAEKPSQPSEFVRCDGESASLYDVKVCDICGDAGQEEFLAVCSKCNVGAEHVYCMCPMLETVPYSNWMCEECMLSEDKDKMTKTKFETLVTCPKYESLNPSNQGCQMSNTYDFKELHDINTKRLDADKSSGDEASSLLSAKRTSGNVICTSMTKRLALGPESRPSCISEDSSKARAPGFEVKPSHKLSLSNDYSSQTKSIQGKSGRNLPKTKLFQTATGSLSKSRSFNDSGKRPKVQRLDVIPENRKFSVKTHYKKKGSTIRTMRKTLPLNDASCGSSKAVGPKIKRIPAKFSDNGSLKRLRCMNEHISVKMTSNTRFKRLQVGSTKDGTFVSAASRDKKFESHGKCTPPDVCGTKYLNINPLQISDDSVIAGKGKTLCLPIADMVEDVRFASVSDASQEAKQKGETSHRLLESTNPCSWSDAIGEKKLTVLRTSSSVTEKAPQTSPFTSANKCLSNGSGSEDYGRTGSLDHASYCHLLDCSSLSILDTTRVKDMDGSSQIVAGPSCCNQIDAYRAFAVPLIDYIWKGECEIQNSSRLPRILYRIQAHLSTMSSSKIPEAVKNFSNKILLEEVSRLTAWPIQFQEYYPQDDSIGLYIFAEDIESYINYKSLVQYMVDCDIALKGNFDRIELLIFSSHLLPESSHYWNGLLYLWGVFKERKVNCST</sequence>
<organism evidence="8 9">
    <name type="scientific">Coffea arabica</name>
    <name type="common">Arabian coffee</name>
    <dbReference type="NCBI Taxonomy" id="13443"/>
    <lineage>
        <taxon>Eukaryota</taxon>
        <taxon>Viridiplantae</taxon>
        <taxon>Streptophyta</taxon>
        <taxon>Embryophyta</taxon>
        <taxon>Tracheophyta</taxon>
        <taxon>Spermatophyta</taxon>
        <taxon>Magnoliopsida</taxon>
        <taxon>eudicotyledons</taxon>
        <taxon>Gunneridae</taxon>
        <taxon>Pentapetalae</taxon>
        <taxon>asterids</taxon>
        <taxon>lamiids</taxon>
        <taxon>Gentianales</taxon>
        <taxon>Rubiaceae</taxon>
        <taxon>Ixoroideae</taxon>
        <taxon>Gardenieae complex</taxon>
        <taxon>Bertiereae - Coffeeae clade</taxon>
        <taxon>Coffeeae</taxon>
        <taxon>Coffea</taxon>
    </lineage>
</organism>
<keyword evidence="8" id="KW-1185">Reference proteome</keyword>
<gene>
    <name evidence="9" type="primary">LOC113703308</name>
</gene>
<evidence type="ECO:0000256" key="6">
    <source>
        <dbReference type="SAM" id="MobiDB-lite"/>
    </source>
</evidence>
<dbReference type="GeneID" id="113703308"/>
<dbReference type="Proteomes" id="UP001652660">
    <property type="component" value="Chromosome 8e"/>
</dbReference>
<dbReference type="OrthoDB" id="787137at2759"/>
<evidence type="ECO:0000256" key="1">
    <source>
        <dbReference type="ARBA" id="ARBA00022723"/>
    </source>
</evidence>
<accession>A0A6P6TPN0</accession>
<dbReference type="Gene3D" id="3.30.40.10">
    <property type="entry name" value="Zinc/RING finger domain, C3HC4 (zinc finger)"/>
    <property type="match status" value="1"/>
</dbReference>
<evidence type="ECO:0000313" key="8">
    <source>
        <dbReference type="Proteomes" id="UP001652660"/>
    </source>
</evidence>
<feature type="region of interest" description="Disordered" evidence="6">
    <location>
        <begin position="51"/>
        <end position="72"/>
    </location>
</feature>
<evidence type="ECO:0000256" key="3">
    <source>
        <dbReference type="ARBA" id="ARBA00022833"/>
    </source>
</evidence>
<keyword evidence="4" id="KW-0805">Transcription regulation</keyword>
<dbReference type="InterPro" id="IPR011011">
    <property type="entry name" value="Znf_FYVE_PHD"/>
</dbReference>
<reference evidence="8" key="1">
    <citation type="journal article" date="2025" name="Foods">
        <title>Unveiling the Microbial Signatures of Arabica Coffee Cherries: Insights into Ripeness Specific Diversity, Functional Traits, and Implications for Quality and Safety.</title>
        <authorList>
            <consortium name="RefSeq"/>
            <person name="Tenea G.N."/>
            <person name="Cifuentes V."/>
            <person name="Reyes P."/>
            <person name="Cevallos-Vallejos M."/>
        </authorList>
    </citation>
    <scope>NUCLEOTIDE SEQUENCE [LARGE SCALE GENOMIC DNA]</scope>
</reference>
<dbReference type="PANTHER" id="PTHR33304:SF15">
    <property type="entry name" value="ZINC FINGER PHD-TYPE DOMAIN-CONTAINING PROTEIN"/>
    <property type="match status" value="1"/>
</dbReference>
<feature type="region of interest" description="Disordered" evidence="6">
    <location>
        <begin position="323"/>
        <end position="370"/>
    </location>
</feature>